<evidence type="ECO:0000313" key="2">
    <source>
        <dbReference type="Proteomes" id="UP000585050"/>
    </source>
</evidence>
<gene>
    <name evidence="1" type="ORF">HGP29_11395</name>
</gene>
<comment type="caution">
    <text evidence="1">The sequence shown here is derived from an EMBL/GenBank/DDBJ whole genome shotgun (WGS) entry which is preliminary data.</text>
</comment>
<proteinExistence type="predicted"/>
<organism evidence="1 2">
    <name type="scientific">Flammeovirga agarivorans</name>
    <dbReference type="NCBI Taxonomy" id="2726742"/>
    <lineage>
        <taxon>Bacteria</taxon>
        <taxon>Pseudomonadati</taxon>
        <taxon>Bacteroidota</taxon>
        <taxon>Cytophagia</taxon>
        <taxon>Cytophagales</taxon>
        <taxon>Flammeovirgaceae</taxon>
        <taxon>Flammeovirga</taxon>
    </lineage>
</organism>
<dbReference type="AlphaFoldDB" id="A0A7X8XVZ7"/>
<protein>
    <submittedName>
        <fullName evidence="1">Uncharacterized protein</fullName>
    </submittedName>
</protein>
<dbReference type="Proteomes" id="UP000585050">
    <property type="component" value="Unassembled WGS sequence"/>
</dbReference>
<reference evidence="1 2" key="1">
    <citation type="submission" date="2020-04" db="EMBL/GenBank/DDBJ databases">
        <title>Flammeovirga sp. SR4, a novel species isolated from seawater.</title>
        <authorList>
            <person name="Wang X."/>
        </authorList>
    </citation>
    <scope>NUCLEOTIDE SEQUENCE [LARGE SCALE GENOMIC DNA]</scope>
    <source>
        <strain evidence="1 2">SR4</strain>
    </source>
</reference>
<name>A0A7X8XVZ7_9BACT</name>
<accession>A0A7X8XVZ7</accession>
<dbReference type="Gene3D" id="3.20.20.80">
    <property type="entry name" value="Glycosidases"/>
    <property type="match status" value="1"/>
</dbReference>
<evidence type="ECO:0000313" key="1">
    <source>
        <dbReference type="EMBL" id="NLR91817.1"/>
    </source>
</evidence>
<dbReference type="EMBL" id="JABAIL010000003">
    <property type="protein sequence ID" value="NLR91817.1"/>
    <property type="molecule type" value="Genomic_DNA"/>
</dbReference>
<dbReference type="RefSeq" id="WP_168882530.1">
    <property type="nucleotide sequence ID" value="NZ_JABAIL010000003.1"/>
</dbReference>
<sequence>MKKLPLIITLFSLIFIKTSYAQKSSNFFKKKMVIAINQPLLNYSKNYAFLKGMKYENLLGCDSTSVNGAYRTYIPLVINMVNPMELEDAVAYEMLMAKKTGIDGFKFPVFINANNFYIKKYVEIITAYIKTAEERNIDFSFTLDVNFKRNANKISEKEMYDATVRILSALYKSTNFSKKWMRNNQEEIVVFTSYTDNIIDASHQQFKSIRNVSSLTNLNKIRETFDKIESEVNTKLAYVFETKYLSNESYNNRVLDLFAAITISKYALYNENNYIRIAELCRRRNKPVFQVVMPDYLGISLNLKKNNKKLNINSKWAKEINPDLVYLRAHNKKLTYKFRTDLAIAVKNNVDLIDLSSWNYFDDGTHIAPEMHHGYSFGILINYYKNLWINKQEYVEKEVVMTSYKAYDSKYMNKTNVTVKYGQNPFDEGEEDQIEIVTLLNAPAKIYANGDYVGEAKQGINEFLIPKQEGKVKVYAERYGKKFIQYETPKAIISTPERMDWLTYTFTNLDKEMGDYCSDLTASFETNRMYKRFLIDHATQTQWKALLKKKSIELTAALYEFGHIPEEYLKFKNGVNKEYKKDVKKLLSDFHYDVWIELEEEAQKNEGISDILEQKDDVLDGYNILKVSDVN</sequence>
<keyword evidence="2" id="KW-1185">Reference proteome</keyword>